<accession>A0AAD6NK20</accession>
<evidence type="ECO:0000256" key="2">
    <source>
        <dbReference type="SAM" id="SignalP"/>
    </source>
</evidence>
<evidence type="ECO:0000313" key="4">
    <source>
        <dbReference type="Proteomes" id="UP001221413"/>
    </source>
</evidence>
<feature type="signal peptide" evidence="2">
    <location>
        <begin position="1"/>
        <end position="18"/>
    </location>
</feature>
<comment type="caution">
    <text evidence="3">The sequence shown here is derived from an EMBL/GenBank/DDBJ whole genome shotgun (WGS) entry which is preliminary data.</text>
</comment>
<keyword evidence="4" id="KW-1185">Reference proteome</keyword>
<feature type="compositionally biased region" description="Basic and acidic residues" evidence="1">
    <location>
        <begin position="195"/>
        <end position="209"/>
    </location>
</feature>
<proteinExistence type="predicted"/>
<dbReference type="Proteomes" id="UP001221413">
    <property type="component" value="Unassembled WGS sequence"/>
</dbReference>
<dbReference type="AlphaFoldDB" id="A0AAD6NK20"/>
<sequence length="220" mass="23290">MKVSTIFVSILLASVSSAIPLGARSFGGSASTDVASLNHGATDGAIVHTPDAPAKRQQTPNSLKDLVISFLQPLGIPQQMLDLIKNAPDSVVQQIMKLPADQLQNVINQLKEGKIPTVPGIKPKDLVMQFIGTLNIPANVVQQIQGLPDSVFEQIQQLPFSQLQQVISELQQGRIPNIPGVSAPAPPPANGFNAADHEDAGAADHEPGHDAPLSIMDIKF</sequence>
<gene>
    <name evidence="3" type="ORF">Dda_5266</name>
</gene>
<feature type="chain" id="PRO_5042238520" evidence="2">
    <location>
        <begin position="19"/>
        <end position="220"/>
    </location>
</feature>
<feature type="region of interest" description="Disordered" evidence="1">
    <location>
        <begin position="179"/>
        <end position="220"/>
    </location>
</feature>
<protein>
    <submittedName>
        <fullName evidence="3">Uncharacterized protein</fullName>
    </submittedName>
</protein>
<evidence type="ECO:0000313" key="3">
    <source>
        <dbReference type="EMBL" id="KAJ6259628.1"/>
    </source>
</evidence>
<reference evidence="3" key="1">
    <citation type="submission" date="2023-01" db="EMBL/GenBank/DDBJ databases">
        <title>The chitinases involved in constricting ring structure development in the nematode-trapping fungus Drechslerella dactyloides.</title>
        <authorList>
            <person name="Wang R."/>
            <person name="Zhang L."/>
            <person name="Tang P."/>
            <person name="Li S."/>
            <person name="Liang L."/>
        </authorList>
    </citation>
    <scope>NUCLEOTIDE SEQUENCE</scope>
    <source>
        <strain evidence="3">YMF1.00031</strain>
    </source>
</reference>
<name>A0AAD6NK20_DREDA</name>
<organism evidence="3 4">
    <name type="scientific">Drechslerella dactyloides</name>
    <name type="common">Nematode-trapping fungus</name>
    <name type="synonym">Arthrobotrys dactyloides</name>
    <dbReference type="NCBI Taxonomy" id="74499"/>
    <lineage>
        <taxon>Eukaryota</taxon>
        <taxon>Fungi</taxon>
        <taxon>Dikarya</taxon>
        <taxon>Ascomycota</taxon>
        <taxon>Pezizomycotina</taxon>
        <taxon>Orbiliomycetes</taxon>
        <taxon>Orbiliales</taxon>
        <taxon>Orbiliaceae</taxon>
        <taxon>Drechslerella</taxon>
    </lineage>
</organism>
<dbReference type="EMBL" id="JAQGDS010000006">
    <property type="protein sequence ID" value="KAJ6259628.1"/>
    <property type="molecule type" value="Genomic_DNA"/>
</dbReference>
<keyword evidence="2" id="KW-0732">Signal</keyword>
<evidence type="ECO:0000256" key="1">
    <source>
        <dbReference type="SAM" id="MobiDB-lite"/>
    </source>
</evidence>